<sequence>MGRRPVGELALMEKGPMGEQSLMETGLVGEQSLMGRGLVGEQSLMETGPVGDSQIEIRTLPGLHIGLKPDFKGGDCVSQISQGFRMMDWDWWVALRDPRDIWTKHPTLILNEIVFYVLALLSLKHAVQNGGRWKYLWLATVIHGLMTEAVSYFVPDVDNFWHAQSSVMLLGKRLPLHIIVLYPIIIYQSYAAVSCLGLPWWAEPFAVGLGDLLIDLPYDILGIKLLWWTWHDTDPNIYDRHYWVPWTSYIFHMSFACCFAFLIDLGRKAITGNASKAVSSGIVKEMAVALLAGVFTFPLAVLTQFLPLYHVPHDIYKIHTENIVMVQLAIYAFIVWTADRSRPQDESSRVYGVSWLHHEAGQGILLNSLFFLLLVTTAKPEQQVSVGVHQTLGPCNVSETLTSVLGQTLYRHTYLCAGDYDEGVFDWHCLPGAVPPPDGAEWYPICGTPFHLHAEYIYTVAAFCLLGIAFYWTILRGWEQSARKAKYE</sequence>
<name>A0A401SHS8_CHIPU</name>
<dbReference type="AlphaFoldDB" id="A0A401SHS8"/>
<comment type="caution">
    <text evidence="3">The sequence shown here is derived from an EMBL/GenBank/DDBJ whole genome shotgun (WGS) entry which is preliminary data.</text>
</comment>
<evidence type="ECO:0000313" key="3">
    <source>
        <dbReference type="EMBL" id="GCC29976.1"/>
    </source>
</evidence>
<dbReference type="Proteomes" id="UP000287033">
    <property type="component" value="Unassembled WGS sequence"/>
</dbReference>
<gene>
    <name evidence="3" type="ORF">chiPu_0008420</name>
</gene>
<evidence type="ECO:0000256" key="1">
    <source>
        <dbReference type="SAM" id="Phobius"/>
    </source>
</evidence>
<feature type="transmembrane region" description="Helical" evidence="1">
    <location>
        <begin position="242"/>
        <end position="265"/>
    </location>
</feature>
<evidence type="ECO:0000259" key="2">
    <source>
        <dbReference type="Pfam" id="PF25085"/>
    </source>
</evidence>
<feature type="transmembrane region" description="Helical" evidence="1">
    <location>
        <begin position="286"/>
        <end position="310"/>
    </location>
</feature>
<proteinExistence type="predicted"/>
<feature type="transmembrane region" description="Helical" evidence="1">
    <location>
        <begin position="174"/>
        <end position="200"/>
    </location>
</feature>
<keyword evidence="1" id="KW-0812">Transmembrane</keyword>
<keyword evidence="1" id="KW-0472">Membrane</keyword>
<dbReference type="InterPro" id="IPR056704">
    <property type="entry name" value="DUF7802"/>
</dbReference>
<dbReference type="OMA" id="HASFACS"/>
<organism evidence="3 4">
    <name type="scientific">Chiloscyllium punctatum</name>
    <name type="common">Brownbanded bambooshark</name>
    <name type="synonym">Hemiscyllium punctatum</name>
    <dbReference type="NCBI Taxonomy" id="137246"/>
    <lineage>
        <taxon>Eukaryota</taxon>
        <taxon>Metazoa</taxon>
        <taxon>Chordata</taxon>
        <taxon>Craniata</taxon>
        <taxon>Vertebrata</taxon>
        <taxon>Chondrichthyes</taxon>
        <taxon>Elasmobranchii</taxon>
        <taxon>Galeomorphii</taxon>
        <taxon>Galeoidea</taxon>
        <taxon>Orectolobiformes</taxon>
        <taxon>Hemiscylliidae</taxon>
        <taxon>Chiloscyllium</taxon>
    </lineage>
</organism>
<protein>
    <recommendedName>
        <fullName evidence="2">DUF7802 domain-containing protein</fullName>
    </recommendedName>
</protein>
<evidence type="ECO:0000313" key="4">
    <source>
        <dbReference type="Proteomes" id="UP000287033"/>
    </source>
</evidence>
<reference evidence="3 4" key="1">
    <citation type="journal article" date="2018" name="Nat. Ecol. Evol.">
        <title>Shark genomes provide insights into elasmobranch evolution and the origin of vertebrates.</title>
        <authorList>
            <person name="Hara Y"/>
            <person name="Yamaguchi K"/>
            <person name="Onimaru K"/>
            <person name="Kadota M"/>
            <person name="Koyanagi M"/>
            <person name="Keeley SD"/>
            <person name="Tatsumi K"/>
            <person name="Tanaka K"/>
            <person name="Motone F"/>
            <person name="Kageyama Y"/>
            <person name="Nozu R"/>
            <person name="Adachi N"/>
            <person name="Nishimura O"/>
            <person name="Nakagawa R"/>
            <person name="Tanegashima C"/>
            <person name="Kiyatake I"/>
            <person name="Matsumoto R"/>
            <person name="Murakumo K"/>
            <person name="Nishida K"/>
            <person name="Terakita A"/>
            <person name="Kuratani S"/>
            <person name="Sato K"/>
            <person name="Hyodo S Kuraku.S."/>
        </authorList>
    </citation>
    <scope>NUCLEOTIDE SEQUENCE [LARGE SCALE GENOMIC DNA]</scope>
</reference>
<dbReference type="Pfam" id="PF25085">
    <property type="entry name" value="DUF7802"/>
    <property type="match status" value="1"/>
</dbReference>
<dbReference type="OrthoDB" id="188749at2759"/>
<feature type="transmembrane region" description="Helical" evidence="1">
    <location>
        <begin position="456"/>
        <end position="474"/>
    </location>
</feature>
<dbReference type="PANTHER" id="PTHR35982:SF1">
    <property type="entry name" value="SPIROCYCLASE, AVEC FAMILY"/>
    <property type="match status" value="1"/>
</dbReference>
<dbReference type="PANTHER" id="PTHR35982">
    <property type="entry name" value="AGAP005361-PA"/>
    <property type="match status" value="1"/>
</dbReference>
<dbReference type="EMBL" id="BEZZ01000276">
    <property type="protein sequence ID" value="GCC29976.1"/>
    <property type="molecule type" value="Genomic_DNA"/>
</dbReference>
<keyword evidence="1" id="KW-1133">Transmembrane helix</keyword>
<keyword evidence="4" id="KW-1185">Reference proteome</keyword>
<accession>A0A401SHS8</accession>
<feature type="domain" description="DUF7802" evidence="2">
    <location>
        <begin position="89"/>
        <end position="472"/>
    </location>
</feature>